<name>A0A1M5PKC0_9RHOB</name>
<dbReference type="RefSeq" id="WP_072900509.1">
    <property type="nucleotide sequence ID" value="NZ_FQXB01000002.1"/>
</dbReference>
<reference evidence="1 2" key="1">
    <citation type="submission" date="2016-11" db="EMBL/GenBank/DDBJ databases">
        <authorList>
            <person name="Jaros S."/>
            <person name="Januszkiewicz K."/>
            <person name="Wedrychowicz H."/>
        </authorList>
    </citation>
    <scope>NUCLEOTIDE SEQUENCE [LARGE SCALE GENOMIC DNA]</scope>
    <source>
        <strain evidence="1 2">DSM 28715</strain>
    </source>
</reference>
<evidence type="ECO:0000313" key="1">
    <source>
        <dbReference type="EMBL" id="SHH02195.1"/>
    </source>
</evidence>
<protein>
    <submittedName>
        <fullName evidence="1">Uncharacterized protein</fullName>
    </submittedName>
</protein>
<sequence>MTVSVNECRRAWRATDPLLDVFCSDEHALVAFVKSASKDDLTVFTTVHGLKAELVLFDAILSQPELDRSTALAIFHACNPAFYEGELSNGTAEADLALDEEDAIVITILDKAHQRITNGSPMTAIFSAPCLNEWKKFPHVSPLYFKRWPLDQTALSETEGLTPEPAVDYDDTKIRLSFDVWKRRH</sequence>
<proteinExistence type="predicted"/>
<accession>A0A1M5PKC0</accession>
<organism evidence="1 2">
    <name type="scientific">Cognatiyoonia sediminum</name>
    <dbReference type="NCBI Taxonomy" id="1508389"/>
    <lineage>
        <taxon>Bacteria</taxon>
        <taxon>Pseudomonadati</taxon>
        <taxon>Pseudomonadota</taxon>
        <taxon>Alphaproteobacteria</taxon>
        <taxon>Rhodobacterales</taxon>
        <taxon>Paracoccaceae</taxon>
        <taxon>Cognatiyoonia</taxon>
    </lineage>
</organism>
<keyword evidence="2" id="KW-1185">Reference proteome</keyword>
<evidence type="ECO:0000313" key="2">
    <source>
        <dbReference type="Proteomes" id="UP000184074"/>
    </source>
</evidence>
<dbReference type="EMBL" id="FQXB01000002">
    <property type="protein sequence ID" value="SHH02195.1"/>
    <property type="molecule type" value="Genomic_DNA"/>
</dbReference>
<dbReference type="AlphaFoldDB" id="A0A1M5PKC0"/>
<gene>
    <name evidence="1" type="ORF">SAMN05444003_1692</name>
</gene>
<dbReference type="Proteomes" id="UP000184074">
    <property type="component" value="Unassembled WGS sequence"/>
</dbReference>